<protein>
    <submittedName>
        <fullName evidence="1">Uncharacterized protein</fullName>
    </submittedName>
</protein>
<dbReference type="EMBL" id="ML996692">
    <property type="protein sequence ID" value="KAF2401935.1"/>
    <property type="molecule type" value="Genomic_DNA"/>
</dbReference>
<evidence type="ECO:0000313" key="2">
    <source>
        <dbReference type="Proteomes" id="UP000799640"/>
    </source>
</evidence>
<dbReference type="AlphaFoldDB" id="A0A6G1I1S7"/>
<reference evidence="1" key="1">
    <citation type="journal article" date="2020" name="Stud. Mycol.">
        <title>101 Dothideomycetes genomes: a test case for predicting lifestyles and emergence of pathogens.</title>
        <authorList>
            <person name="Haridas S."/>
            <person name="Albert R."/>
            <person name="Binder M."/>
            <person name="Bloem J."/>
            <person name="Labutti K."/>
            <person name="Salamov A."/>
            <person name="Andreopoulos B."/>
            <person name="Baker S."/>
            <person name="Barry K."/>
            <person name="Bills G."/>
            <person name="Bluhm B."/>
            <person name="Cannon C."/>
            <person name="Castanera R."/>
            <person name="Culley D."/>
            <person name="Daum C."/>
            <person name="Ezra D."/>
            <person name="Gonzalez J."/>
            <person name="Henrissat B."/>
            <person name="Kuo A."/>
            <person name="Liang C."/>
            <person name="Lipzen A."/>
            <person name="Lutzoni F."/>
            <person name="Magnuson J."/>
            <person name="Mondo S."/>
            <person name="Nolan M."/>
            <person name="Ohm R."/>
            <person name="Pangilinan J."/>
            <person name="Park H.-J."/>
            <person name="Ramirez L."/>
            <person name="Alfaro M."/>
            <person name="Sun H."/>
            <person name="Tritt A."/>
            <person name="Yoshinaga Y."/>
            <person name="Zwiers L.-H."/>
            <person name="Turgeon B."/>
            <person name="Goodwin S."/>
            <person name="Spatafora J."/>
            <person name="Crous P."/>
            <person name="Grigoriev I."/>
        </authorList>
    </citation>
    <scope>NUCLEOTIDE SEQUENCE</scope>
    <source>
        <strain evidence="1">CBS 262.69</strain>
    </source>
</reference>
<name>A0A6G1I1S7_9PEZI</name>
<evidence type="ECO:0000313" key="1">
    <source>
        <dbReference type="EMBL" id="KAF2401935.1"/>
    </source>
</evidence>
<keyword evidence="2" id="KW-1185">Reference proteome</keyword>
<sequence>MKRKKELSPSSSMTTLRTGADCGIDGPLHCAFREAPLEPTARGLLPRLHALQRASILTLPPAYRCTIRCCCCWCFATPCTPFTVSFPVPSADGMDIRYGWQMSPGPAKNHKGRIPTQVKMLPSRADFYLTGWPCCALLLLAYLPENGVLLSHRFLPRPAASLVRRRPSDANGSLLSSAIRQKLL</sequence>
<proteinExistence type="predicted"/>
<organism evidence="1 2">
    <name type="scientific">Trichodelitschia bisporula</name>
    <dbReference type="NCBI Taxonomy" id="703511"/>
    <lineage>
        <taxon>Eukaryota</taxon>
        <taxon>Fungi</taxon>
        <taxon>Dikarya</taxon>
        <taxon>Ascomycota</taxon>
        <taxon>Pezizomycotina</taxon>
        <taxon>Dothideomycetes</taxon>
        <taxon>Dothideomycetes incertae sedis</taxon>
        <taxon>Phaeotrichales</taxon>
        <taxon>Phaeotrichaceae</taxon>
        <taxon>Trichodelitschia</taxon>
    </lineage>
</organism>
<dbReference type="Proteomes" id="UP000799640">
    <property type="component" value="Unassembled WGS sequence"/>
</dbReference>
<accession>A0A6G1I1S7</accession>
<gene>
    <name evidence="1" type="ORF">EJ06DRAFT_368485</name>
</gene>